<comment type="catalytic activity">
    <reaction evidence="3">
        <text>a D-aminoacyl-tRNA + H2O = a tRNA + a D-alpha-amino acid + H(+)</text>
        <dbReference type="Rhea" id="RHEA:13953"/>
        <dbReference type="Rhea" id="RHEA-COMP:10123"/>
        <dbReference type="Rhea" id="RHEA-COMP:10124"/>
        <dbReference type="ChEBI" id="CHEBI:15377"/>
        <dbReference type="ChEBI" id="CHEBI:15378"/>
        <dbReference type="ChEBI" id="CHEBI:59871"/>
        <dbReference type="ChEBI" id="CHEBI:78442"/>
        <dbReference type="ChEBI" id="CHEBI:79333"/>
        <dbReference type="EC" id="3.1.1.96"/>
    </reaction>
</comment>
<evidence type="ECO:0000313" key="5">
    <source>
        <dbReference type="Proteomes" id="UP000601768"/>
    </source>
</evidence>
<evidence type="ECO:0000256" key="1">
    <source>
        <dbReference type="ARBA" id="ARBA00009673"/>
    </source>
</evidence>
<organism evidence="4 5">
    <name type="scientific">Neptunicella marina</name>
    <dbReference type="NCBI Taxonomy" id="2125989"/>
    <lineage>
        <taxon>Bacteria</taxon>
        <taxon>Pseudomonadati</taxon>
        <taxon>Pseudomonadota</taxon>
        <taxon>Gammaproteobacteria</taxon>
        <taxon>Alteromonadales</taxon>
        <taxon>Alteromonadaceae</taxon>
        <taxon>Neptunicella</taxon>
    </lineage>
</organism>
<evidence type="ECO:0000256" key="2">
    <source>
        <dbReference type="ARBA" id="ARBA00022801"/>
    </source>
</evidence>
<protein>
    <recommendedName>
        <fullName evidence="3">D-aminoacyl-tRNA deacylase</fullName>
        <shortName evidence="3">DTD</shortName>
        <ecNumber evidence="3">3.1.1.96</ecNumber>
    </recommendedName>
    <alternativeName>
        <fullName evidence="3">Gly-tRNA(Ala) deacylase</fullName>
        <ecNumber evidence="3">3.1.1.-</ecNumber>
    </alternativeName>
</protein>
<dbReference type="GO" id="GO:0000049">
    <property type="term" value="F:tRNA binding"/>
    <property type="evidence" value="ECO:0007669"/>
    <property type="project" value="UniProtKB-UniRule"/>
</dbReference>
<dbReference type="SUPFAM" id="SSF69500">
    <property type="entry name" value="DTD-like"/>
    <property type="match status" value="1"/>
</dbReference>
<dbReference type="PANTHER" id="PTHR10472:SF5">
    <property type="entry name" value="D-AMINOACYL-TRNA DEACYLASE 1"/>
    <property type="match status" value="1"/>
</dbReference>
<dbReference type="GO" id="GO:0019478">
    <property type="term" value="P:D-amino acid catabolic process"/>
    <property type="evidence" value="ECO:0007669"/>
    <property type="project" value="UniProtKB-UniRule"/>
</dbReference>
<comment type="subunit">
    <text evidence="3">Homodimer.</text>
</comment>
<dbReference type="InterPro" id="IPR023509">
    <property type="entry name" value="DTD-like_sf"/>
</dbReference>
<sequence>MIGLIQRVKSASVTVDGKQTGAIDQGLLVLLGVEQDDDEAKARRLCERILNYRIFSDTKGKMNLNLQQIGGQLLVVSQFTLVADTRKGNRPGFSNAGSPHMSKELYLYFIKQAEAAGIEVQSGVFGADMQVSLINDGPVTFNLTV</sequence>
<dbReference type="FunFam" id="3.50.80.10:FF:000001">
    <property type="entry name" value="D-aminoacyl-tRNA deacylase"/>
    <property type="match status" value="1"/>
</dbReference>
<keyword evidence="3" id="KW-0963">Cytoplasm</keyword>
<evidence type="ECO:0000313" key="4">
    <source>
        <dbReference type="EMBL" id="MBC3766024.1"/>
    </source>
</evidence>
<dbReference type="AlphaFoldDB" id="A0A8J6ITL0"/>
<dbReference type="GO" id="GO:0005737">
    <property type="term" value="C:cytoplasm"/>
    <property type="evidence" value="ECO:0007669"/>
    <property type="project" value="UniProtKB-SubCell"/>
</dbReference>
<reference evidence="4" key="1">
    <citation type="journal article" date="2018" name="Int. J. Syst. Evol. Microbiol.">
        <title>Neptunicella marina gen. nov., sp. nov., isolated from surface seawater.</title>
        <authorList>
            <person name="Liu X."/>
            <person name="Lai Q."/>
            <person name="Du Y."/>
            <person name="Zhang X."/>
            <person name="Liu Z."/>
            <person name="Sun F."/>
            <person name="Shao Z."/>
        </authorList>
    </citation>
    <scope>NUCLEOTIDE SEQUENCE</scope>
    <source>
        <strain evidence="4">S27-2</strain>
    </source>
</reference>
<keyword evidence="3" id="KW-0820">tRNA-binding</keyword>
<name>A0A8J6ITL0_9ALTE</name>
<dbReference type="EC" id="3.1.1.96" evidence="3"/>
<comment type="catalytic activity">
    <reaction evidence="3">
        <text>glycyl-tRNA(Ala) + H2O = tRNA(Ala) + glycine + H(+)</text>
        <dbReference type="Rhea" id="RHEA:53744"/>
        <dbReference type="Rhea" id="RHEA-COMP:9657"/>
        <dbReference type="Rhea" id="RHEA-COMP:13640"/>
        <dbReference type="ChEBI" id="CHEBI:15377"/>
        <dbReference type="ChEBI" id="CHEBI:15378"/>
        <dbReference type="ChEBI" id="CHEBI:57305"/>
        <dbReference type="ChEBI" id="CHEBI:78442"/>
        <dbReference type="ChEBI" id="CHEBI:78522"/>
    </reaction>
</comment>
<accession>A0A8J6ITL0</accession>
<dbReference type="RefSeq" id="WP_186506499.1">
    <property type="nucleotide sequence ID" value="NZ_JACNEP010000006.1"/>
</dbReference>
<comment type="function">
    <text evidence="3">An aminoacyl-tRNA editing enzyme that deacylates mischarged D-aminoacyl-tRNAs. Also deacylates mischarged glycyl-tRNA(Ala), protecting cells against glycine mischarging by AlaRS. Acts via tRNA-based rather than protein-based catalysis; rejects L-amino acids rather than detecting D-amino acids in the active site. By recycling D-aminoacyl-tRNA to D-amino acids and free tRNA molecules, this enzyme counteracts the toxicity associated with the formation of D-aminoacyl-tRNA entities in vivo and helps enforce protein L-homochirality.</text>
</comment>
<dbReference type="Pfam" id="PF02580">
    <property type="entry name" value="Tyr_Deacylase"/>
    <property type="match status" value="1"/>
</dbReference>
<dbReference type="EMBL" id="JACNEP010000006">
    <property type="protein sequence ID" value="MBC3766024.1"/>
    <property type="molecule type" value="Genomic_DNA"/>
</dbReference>
<dbReference type="InterPro" id="IPR003732">
    <property type="entry name" value="Daa-tRNA_deacyls_DTD"/>
</dbReference>
<dbReference type="GO" id="GO:0043908">
    <property type="term" value="F:Ser(Gly)-tRNA(Ala) hydrolase activity"/>
    <property type="evidence" value="ECO:0007669"/>
    <property type="project" value="UniProtKB-UniRule"/>
</dbReference>
<evidence type="ECO:0000256" key="3">
    <source>
        <dbReference type="HAMAP-Rule" id="MF_00518"/>
    </source>
</evidence>
<keyword evidence="5" id="KW-1185">Reference proteome</keyword>
<comment type="domain">
    <text evidence="3">A Gly-cisPro motif from one monomer fits into the active site of the other monomer to allow specific chiral rejection of L-amino acids.</text>
</comment>
<dbReference type="Gene3D" id="3.50.80.10">
    <property type="entry name" value="D-tyrosyl-tRNA(Tyr) deacylase"/>
    <property type="match status" value="1"/>
</dbReference>
<gene>
    <name evidence="3 4" type="primary">dtd</name>
    <name evidence="4" type="ORF">H8B19_09045</name>
</gene>
<proteinExistence type="inferred from homology"/>
<dbReference type="EC" id="3.1.1.-" evidence="3"/>
<keyword evidence="3" id="KW-0694">RNA-binding</keyword>
<comment type="caution">
    <text evidence="4">The sequence shown here is derived from an EMBL/GenBank/DDBJ whole genome shotgun (WGS) entry which is preliminary data.</text>
</comment>
<dbReference type="PANTHER" id="PTHR10472">
    <property type="entry name" value="D-TYROSYL-TRNA TYR DEACYLASE"/>
    <property type="match status" value="1"/>
</dbReference>
<reference evidence="4" key="2">
    <citation type="submission" date="2020-08" db="EMBL/GenBank/DDBJ databases">
        <authorList>
            <person name="Lai Q."/>
        </authorList>
    </citation>
    <scope>NUCLEOTIDE SEQUENCE</scope>
    <source>
        <strain evidence="4">S27-2</strain>
    </source>
</reference>
<comment type="similarity">
    <text evidence="1 3">Belongs to the DTD family.</text>
</comment>
<dbReference type="Proteomes" id="UP000601768">
    <property type="component" value="Unassembled WGS sequence"/>
</dbReference>
<dbReference type="NCBIfam" id="TIGR00256">
    <property type="entry name" value="D-aminoacyl-tRNA deacylase"/>
    <property type="match status" value="1"/>
</dbReference>
<dbReference type="HAMAP" id="MF_00518">
    <property type="entry name" value="Deacylase_Dtd"/>
    <property type="match status" value="1"/>
</dbReference>
<comment type="subcellular location">
    <subcellularLocation>
        <location evidence="3">Cytoplasm</location>
    </subcellularLocation>
</comment>
<keyword evidence="2 3" id="KW-0378">Hydrolase</keyword>
<feature type="short sequence motif" description="Gly-cisPro motif, important for rejection of L-amino acids" evidence="3">
    <location>
        <begin position="137"/>
        <end position="138"/>
    </location>
</feature>
<dbReference type="CDD" id="cd00563">
    <property type="entry name" value="Dtyr_deacylase"/>
    <property type="match status" value="1"/>
</dbReference>
<dbReference type="GO" id="GO:0106026">
    <property type="term" value="F:Gly-tRNA(Ala) deacylase activity"/>
    <property type="evidence" value="ECO:0007669"/>
    <property type="project" value="UniProtKB-UniRule"/>
</dbReference>
<dbReference type="GO" id="GO:0051500">
    <property type="term" value="F:D-tyrosyl-tRNA(Tyr) deacylase activity"/>
    <property type="evidence" value="ECO:0007669"/>
    <property type="project" value="TreeGrafter"/>
</dbReference>